<dbReference type="Proteomes" id="UP000318186">
    <property type="component" value="Unassembled WGS sequence"/>
</dbReference>
<name>A0A561V3G8_9ACTN</name>
<gene>
    <name evidence="2" type="ORF">FHX80_114631</name>
</gene>
<reference evidence="2 3" key="1">
    <citation type="submission" date="2019-06" db="EMBL/GenBank/DDBJ databases">
        <title>Sequencing the genomes of 1000 actinobacteria strains.</title>
        <authorList>
            <person name="Klenk H.-P."/>
        </authorList>
    </citation>
    <scope>NUCLEOTIDE SEQUENCE [LARGE SCALE GENOMIC DNA]</scope>
    <source>
        <strain evidence="2 3">DSM 42059</strain>
    </source>
</reference>
<evidence type="ECO:0000313" key="3">
    <source>
        <dbReference type="Proteomes" id="UP000318186"/>
    </source>
</evidence>
<dbReference type="EMBL" id="VIWW01000001">
    <property type="protein sequence ID" value="TWG06137.1"/>
    <property type="molecule type" value="Genomic_DNA"/>
</dbReference>
<sequence>MARRESDDGPGTRKGQSHHLADTRATVTY</sequence>
<feature type="region of interest" description="Disordered" evidence="1">
    <location>
        <begin position="1"/>
        <end position="29"/>
    </location>
</feature>
<accession>A0A561V3G8</accession>
<evidence type="ECO:0000256" key="1">
    <source>
        <dbReference type="SAM" id="MobiDB-lite"/>
    </source>
</evidence>
<feature type="compositionally biased region" description="Basic and acidic residues" evidence="1">
    <location>
        <begin position="1"/>
        <end position="11"/>
    </location>
</feature>
<evidence type="ECO:0000313" key="2">
    <source>
        <dbReference type="EMBL" id="TWG06137.1"/>
    </source>
</evidence>
<dbReference type="AlphaFoldDB" id="A0A561V3G8"/>
<protein>
    <submittedName>
        <fullName evidence="2">Uncharacterized protein</fullName>
    </submittedName>
</protein>
<organism evidence="2 3">
    <name type="scientific">Streptomyces brevispora</name>
    <dbReference type="NCBI Taxonomy" id="887462"/>
    <lineage>
        <taxon>Bacteria</taxon>
        <taxon>Bacillati</taxon>
        <taxon>Actinomycetota</taxon>
        <taxon>Actinomycetes</taxon>
        <taxon>Kitasatosporales</taxon>
        <taxon>Streptomycetaceae</taxon>
        <taxon>Streptomyces</taxon>
    </lineage>
</organism>
<comment type="caution">
    <text evidence="2">The sequence shown here is derived from an EMBL/GenBank/DDBJ whole genome shotgun (WGS) entry which is preliminary data.</text>
</comment>
<proteinExistence type="predicted"/>